<dbReference type="SUPFAM" id="SSF55174">
    <property type="entry name" value="Alpha-L RNA-binding motif"/>
    <property type="match status" value="1"/>
</dbReference>
<dbReference type="InterPro" id="IPR020103">
    <property type="entry name" value="PsdUridine_synth_cat_dom_sf"/>
</dbReference>
<dbReference type="PANTHER" id="PTHR47683:SF2">
    <property type="entry name" value="RNA-BINDING S4 DOMAIN-CONTAINING PROTEIN"/>
    <property type="match status" value="1"/>
</dbReference>
<protein>
    <submittedName>
        <fullName evidence="3">Dihydroxy-acid dehydratase</fullName>
    </submittedName>
</protein>
<proteinExistence type="predicted"/>
<feature type="domain" description="RNA-binding S4" evidence="2">
    <location>
        <begin position="5"/>
        <end position="44"/>
    </location>
</feature>
<dbReference type="EMBL" id="CAXAMM010018890">
    <property type="protein sequence ID" value="CAK9044419.1"/>
    <property type="molecule type" value="Genomic_DNA"/>
</dbReference>
<evidence type="ECO:0000313" key="4">
    <source>
        <dbReference type="Proteomes" id="UP001642464"/>
    </source>
</evidence>
<dbReference type="Pfam" id="PF01479">
    <property type="entry name" value="S4"/>
    <property type="match status" value="1"/>
</dbReference>
<keyword evidence="1" id="KW-0694">RNA-binding</keyword>
<dbReference type="InterPro" id="IPR002942">
    <property type="entry name" value="S4_RNA-bd"/>
</dbReference>
<comment type="caution">
    <text evidence="3">The sequence shown here is derived from an EMBL/GenBank/DDBJ whole genome shotgun (WGS) entry which is preliminary data.</text>
</comment>
<evidence type="ECO:0000256" key="1">
    <source>
        <dbReference type="PROSITE-ProRule" id="PRU00182"/>
    </source>
</evidence>
<name>A0ABP0M0Z0_9DINO</name>
<reference evidence="3 4" key="1">
    <citation type="submission" date="2024-02" db="EMBL/GenBank/DDBJ databases">
        <authorList>
            <person name="Chen Y."/>
            <person name="Shah S."/>
            <person name="Dougan E. K."/>
            <person name="Thang M."/>
            <person name="Chan C."/>
        </authorList>
    </citation>
    <scope>NUCLEOTIDE SEQUENCE [LARGE SCALE GENOMIC DNA]</scope>
</reference>
<dbReference type="PANTHER" id="PTHR47683">
    <property type="entry name" value="PSEUDOURIDINE SYNTHASE FAMILY PROTEIN-RELATED"/>
    <property type="match status" value="1"/>
</dbReference>
<evidence type="ECO:0000313" key="3">
    <source>
        <dbReference type="EMBL" id="CAK9044419.1"/>
    </source>
</evidence>
<dbReference type="PROSITE" id="PS50889">
    <property type="entry name" value="S4"/>
    <property type="match status" value="1"/>
</dbReference>
<keyword evidence="4" id="KW-1185">Reference proteome</keyword>
<accession>A0ABP0M0Z0</accession>
<evidence type="ECO:0000259" key="2">
    <source>
        <dbReference type="Pfam" id="PF01479"/>
    </source>
</evidence>
<dbReference type="Gene3D" id="3.30.2350.10">
    <property type="entry name" value="Pseudouridine synthase"/>
    <property type="match status" value="1"/>
</dbReference>
<sequence length="288" mass="31528">MKVDRLGVLCARLGLCSRNEAVRYARLGQILVEGQPAQSAAVLVASDAAIELSPRAKRMQAQKVTLMLHKPMHYASCRAAPGVPLARKLLVPENRARSCRTRHDPRQLSKLDAADVLDVASSGMLLFSQDGRVATCVSRDPQLEKEYRIVTAGEASSSQVRALQLGLQVICSQAQVDLEKGYVPRAQKAKAAQDALPKPEDNKPEVKPDEFSIIRVTISGIVTSTILREVCAQAGILIYSFSRLRIGGICLGDLPTGEWTVVSCVDELLLSYRTHSEQGKVAFWTFCW</sequence>
<dbReference type="InterPro" id="IPR050343">
    <property type="entry name" value="RsuA_PseudoU_synthase"/>
</dbReference>
<organism evidence="3 4">
    <name type="scientific">Durusdinium trenchii</name>
    <dbReference type="NCBI Taxonomy" id="1381693"/>
    <lineage>
        <taxon>Eukaryota</taxon>
        <taxon>Sar</taxon>
        <taxon>Alveolata</taxon>
        <taxon>Dinophyceae</taxon>
        <taxon>Suessiales</taxon>
        <taxon>Symbiodiniaceae</taxon>
        <taxon>Durusdinium</taxon>
    </lineage>
</organism>
<dbReference type="Proteomes" id="UP001642464">
    <property type="component" value="Unassembled WGS sequence"/>
</dbReference>
<gene>
    <name evidence="3" type="ORF">SCF082_LOCUS25231</name>
</gene>
<dbReference type="SUPFAM" id="SSF55120">
    <property type="entry name" value="Pseudouridine synthase"/>
    <property type="match status" value="1"/>
</dbReference>